<protein>
    <submittedName>
        <fullName evidence="3">Type I restriction-modification system endonuclease</fullName>
    </submittedName>
</protein>
<dbReference type="Pfam" id="PF13643">
    <property type="entry name" value="DUF4145"/>
    <property type="match status" value="1"/>
</dbReference>
<evidence type="ECO:0000313" key="4">
    <source>
        <dbReference type="Proteomes" id="UP000241238"/>
    </source>
</evidence>
<proteinExistence type="predicted"/>
<feature type="domain" description="Helicase ATP-binding" evidence="1">
    <location>
        <begin position="393"/>
        <end position="576"/>
    </location>
</feature>
<dbReference type="GeneID" id="77467982"/>
<dbReference type="InterPro" id="IPR007409">
    <property type="entry name" value="Restrct_endonuc_type1_HsdR_N"/>
</dbReference>
<dbReference type="EMBL" id="CP028103">
    <property type="protein sequence ID" value="AVQ31205.1"/>
    <property type="molecule type" value="Genomic_DNA"/>
</dbReference>
<dbReference type="Gene3D" id="3.90.1570.30">
    <property type="match status" value="1"/>
</dbReference>
<keyword evidence="3" id="KW-0540">Nuclease</keyword>
<feature type="domain" description="Helicase C-terminal" evidence="2">
    <location>
        <begin position="633"/>
        <end position="808"/>
    </location>
</feature>
<evidence type="ECO:0000313" key="3">
    <source>
        <dbReference type="EMBL" id="AVQ31205.1"/>
    </source>
</evidence>
<dbReference type="Pfam" id="PF04851">
    <property type="entry name" value="ResIII"/>
    <property type="match status" value="1"/>
</dbReference>
<dbReference type="CDD" id="cd18799">
    <property type="entry name" value="SF2_C_EcoAI-like"/>
    <property type="match status" value="1"/>
</dbReference>
<dbReference type="PROSITE" id="PS51192">
    <property type="entry name" value="HELICASE_ATP_BIND_1"/>
    <property type="match status" value="1"/>
</dbReference>
<dbReference type="SMART" id="SM00490">
    <property type="entry name" value="HELICc"/>
    <property type="match status" value="1"/>
</dbReference>
<dbReference type="NCBIfam" id="NF008521">
    <property type="entry name" value="PRK11448.1"/>
    <property type="match status" value="1"/>
</dbReference>
<dbReference type="SUPFAM" id="SSF52540">
    <property type="entry name" value="P-loop containing nucleoside triphosphate hydrolases"/>
    <property type="match status" value="1"/>
</dbReference>
<dbReference type="Pfam" id="PF08463">
    <property type="entry name" value="EcoEI_R_C"/>
    <property type="match status" value="1"/>
</dbReference>
<dbReference type="GO" id="GO:0004519">
    <property type="term" value="F:endonuclease activity"/>
    <property type="evidence" value="ECO:0007669"/>
    <property type="project" value="UniProtKB-KW"/>
</dbReference>
<dbReference type="RefSeq" id="WP_005947016.1">
    <property type="nucleotide sequence ID" value="NZ_CP028103.1"/>
</dbReference>
<dbReference type="InterPro" id="IPR014001">
    <property type="entry name" value="Helicase_ATP-bd"/>
</dbReference>
<dbReference type="InterPro" id="IPR027417">
    <property type="entry name" value="P-loop_NTPase"/>
</dbReference>
<keyword evidence="4" id="KW-1185">Reference proteome</keyword>
<keyword evidence="3" id="KW-0255">Endonuclease</keyword>
<accession>A0ABN5JI36</accession>
<dbReference type="PANTHER" id="PTHR47396">
    <property type="entry name" value="TYPE I RESTRICTION ENZYME ECOKI R PROTEIN"/>
    <property type="match status" value="1"/>
</dbReference>
<reference evidence="4" key="1">
    <citation type="journal article" date="2018" name="MSphere">
        <title>Fusobacterium Genomics Using MinION and Illumina Sequencing Enables Genome Completion and Correction.</title>
        <authorList>
            <person name="Todd S.M."/>
            <person name="Settlage R.E."/>
            <person name="Lahmers K.K."/>
            <person name="Slade D.J."/>
        </authorList>
    </citation>
    <scope>NUCLEOTIDE SEQUENCE [LARGE SCALE GENOMIC DNA]</scope>
    <source>
        <strain evidence="4">ATCC 27725</strain>
    </source>
</reference>
<sequence>MYTNFQFLKKDWNILAKIGEMAEYTLHKDPNTAIIKIRQLGEYIAKSMLKVEKLNEPESGSQLDRIKILKTYDLIPEDIENILQLIRKKGNTAVHNMSGNESEAETLLSLVVKLCGWFNEIYGSDYSFNSESVQYKKPERVDYKEAYEKLLSKVQEEKKKFDELVPEQLSFRTSEERIKLIKNKKSVELTEEETRALIDQQLRDAGWEADTIKLNYKSNKTMPEKSRFMAIAEWPCIKEDGKNGYVDYALFYGNTLYGTLEAKRKKVDVGNALKRESRMYSKGVIIPDGIKLCDEAPFLGEYKAPFMFSSNGRAYNKELIDKSGIWFLDGRRQKNAPKALKGFYSPRDLKELLAKDEMLANKLLQDEPMEYLKSKSGLGLRNYQIEAVKAVEEALIKGQNKVLLTMATGTGKTRTALAILYRLLKSKKYNRILFVVDRASLGEQAKDTFDNVKVDQQLKISEIYDIKGLKDKKPEDTTKIHVATVQGLIKRVLYSNDDAITVGQYDCIVIDEAHRGYILDRIPTEEEAFFNDEKEYQSKYRSVIDYFEADKIALTATPAVHTYEIFGEPVYQYSYRQAVLDGNLVDFEPPYRIITRLSSDGIHFEKGSEIKVFDSETQEIKVIKDLKDELDFDVDKFNTKVITEGFNRAVCSALVNYINPEGPEKTLVFAATDEHADMLVRILREEFDKLEMYSMNNDMIEKITGSVKDVDKLIKKFKNENYPTIAVTVDLLTTGIDVPKICNLVFLRKVRSRILYEQMIGRATRLCEEINKEYFKIYDAVDIYSDLKDYTDMKPVVADPKINLKKLLGDLDKIDGNDKNIGYLLDEVIGRIQRKKNRIKKAGSDHLKTFSGYMRGEEISDIDEYIDYLKNTPKEKIYETLMKEKKFLLHLDGLKIAEKEKVIYEHTDEIKYIKQDFGKAERPEDYLEGFRKYILNSSDKIEAIKILKKSPQDFKKTDLEEITKILDLEGYSKANLNAAYKQVKNEDILADMLTFIKNAIYGSPIIDREEKINDVMIKIKRLKNWSPKQKTILERIESLLRSDGYLTKEDFEGGILKETYGGYSKVDKNLEGMLDEILNVISKEIILN</sequence>
<dbReference type="Proteomes" id="UP000241238">
    <property type="component" value="Chromosome"/>
</dbReference>
<dbReference type="InterPro" id="IPR001650">
    <property type="entry name" value="Helicase_C-like"/>
</dbReference>
<dbReference type="InterPro" id="IPR013670">
    <property type="entry name" value="EcoEI_R_C_dom"/>
</dbReference>
<dbReference type="SMART" id="SM00487">
    <property type="entry name" value="DEXDc"/>
    <property type="match status" value="1"/>
</dbReference>
<dbReference type="CDD" id="cd18032">
    <property type="entry name" value="DEXHc_RE_I_III_res"/>
    <property type="match status" value="1"/>
</dbReference>
<gene>
    <name evidence="3" type="ORF">C4N18_08260</name>
</gene>
<evidence type="ECO:0000259" key="2">
    <source>
        <dbReference type="PROSITE" id="PS51194"/>
    </source>
</evidence>
<dbReference type="PANTHER" id="PTHR47396:SF1">
    <property type="entry name" value="ATP-DEPENDENT HELICASE IRC3-RELATED"/>
    <property type="match status" value="1"/>
</dbReference>
<dbReference type="PROSITE" id="PS51194">
    <property type="entry name" value="HELICASE_CTER"/>
    <property type="match status" value="1"/>
</dbReference>
<dbReference type="InterPro" id="IPR050742">
    <property type="entry name" value="Helicase_Restrict-Modif_Enz"/>
</dbReference>
<dbReference type="InterPro" id="IPR025285">
    <property type="entry name" value="DUF4145"/>
</dbReference>
<dbReference type="InterPro" id="IPR006935">
    <property type="entry name" value="Helicase/UvrB_N"/>
</dbReference>
<keyword evidence="3" id="KW-0378">Hydrolase</keyword>
<organism evidence="3 4">
    <name type="scientific">Fusobacterium varium ATCC 27725</name>
    <dbReference type="NCBI Taxonomy" id="469618"/>
    <lineage>
        <taxon>Bacteria</taxon>
        <taxon>Fusobacteriati</taxon>
        <taxon>Fusobacteriota</taxon>
        <taxon>Fusobacteriia</taxon>
        <taxon>Fusobacteriales</taxon>
        <taxon>Fusobacteriaceae</taxon>
        <taxon>Fusobacterium</taxon>
    </lineage>
</organism>
<name>A0ABN5JI36_FUSVA</name>
<dbReference type="Pfam" id="PF00271">
    <property type="entry name" value="Helicase_C"/>
    <property type="match status" value="1"/>
</dbReference>
<evidence type="ECO:0000259" key="1">
    <source>
        <dbReference type="PROSITE" id="PS51192"/>
    </source>
</evidence>
<dbReference type="Pfam" id="PF04313">
    <property type="entry name" value="HSDR_N"/>
    <property type="match status" value="1"/>
</dbReference>
<dbReference type="Gene3D" id="3.40.50.300">
    <property type="entry name" value="P-loop containing nucleotide triphosphate hydrolases"/>
    <property type="match status" value="2"/>
</dbReference>